<dbReference type="Proteomes" id="UP000198767">
    <property type="component" value="Unassembled WGS sequence"/>
</dbReference>
<dbReference type="Pfam" id="PF13510">
    <property type="entry name" value="Fer2_4"/>
    <property type="match status" value="1"/>
</dbReference>
<dbReference type="AlphaFoldDB" id="A0A1G5RJJ8"/>
<dbReference type="SUPFAM" id="SSF54292">
    <property type="entry name" value="2Fe-2S ferredoxin-like"/>
    <property type="match status" value="1"/>
</dbReference>
<dbReference type="OrthoDB" id="573392at2"/>
<name>A0A1G5RJJ8_9RHOB</name>
<sequence>MPIELNIDGTLCRAEEDELLATVLLRQPVPLFRNHPVDDSPRAAFCMMGVCFECLVEVDGVKNQQACLIRVKDGMRVNRGLK</sequence>
<dbReference type="RefSeq" id="WP_090221310.1">
    <property type="nucleotide sequence ID" value="NZ_FMWG01000023.1"/>
</dbReference>
<gene>
    <name evidence="2" type="ORF">SAMN04488118_12312</name>
</gene>
<organism evidence="2 3">
    <name type="scientific">Epibacterium ulvae</name>
    <dbReference type="NCBI Taxonomy" id="1156985"/>
    <lineage>
        <taxon>Bacteria</taxon>
        <taxon>Pseudomonadati</taxon>
        <taxon>Pseudomonadota</taxon>
        <taxon>Alphaproteobacteria</taxon>
        <taxon>Rhodobacterales</taxon>
        <taxon>Roseobacteraceae</taxon>
        <taxon>Epibacterium</taxon>
    </lineage>
</organism>
<dbReference type="GO" id="GO:0016491">
    <property type="term" value="F:oxidoreductase activity"/>
    <property type="evidence" value="ECO:0007669"/>
    <property type="project" value="UniProtKB-KW"/>
</dbReference>
<reference evidence="2 3" key="1">
    <citation type="submission" date="2016-10" db="EMBL/GenBank/DDBJ databases">
        <authorList>
            <person name="de Groot N.N."/>
        </authorList>
    </citation>
    <scope>NUCLEOTIDE SEQUENCE [LARGE SCALE GENOMIC DNA]</scope>
    <source>
        <strain evidence="2 3">U95</strain>
    </source>
</reference>
<dbReference type="EMBL" id="FMWG01000023">
    <property type="protein sequence ID" value="SCZ74217.1"/>
    <property type="molecule type" value="Genomic_DNA"/>
</dbReference>
<proteinExistence type="predicted"/>
<dbReference type="STRING" id="1156985.SAMN04488118_12312"/>
<dbReference type="InterPro" id="IPR036010">
    <property type="entry name" value="2Fe-2S_ferredoxin-like_sf"/>
</dbReference>
<keyword evidence="3" id="KW-1185">Reference proteome</keyword>
<evidence type="ECO:0000313" key="3">
    <source>
        <dbReference type="Proteomes" id="UP000198767"/>
    </source>
</evidence>
<evidence type="ECO:0000313" key="2">
    <source>
        <dbReference type="EMBL" id="SCZ74217.1"/>
    </source>
</evidence>
<protein>
    <submittedName>
        <fullName evidence="2">2Fe-2S iron-sulfur cluster binding domain-containing protein</fullName>
    </submittedName>
</protein>
<keyword evidence="1" id="KW-0560">Oxidoreductase</keyword>
<dbReference type="Gene3D" id="3.10.20.440">
    <property type="entry name" value="2Fe-2S iron-sulphur cluster binding domain, sarcosine oxidase, alpha subunit, N-terminal domain"/>
    <property type="match status" value="1"/>
</dbReference>
<accession>A0A1G5RJJ8</accession>
<dbReference type="InterPro" id="IPR042204">
    <property type="entry name" value="2Fe-2S-bd_N"/>
</dbReference>
<evidence type="ECO:0000256" key="1">
    <source>
        <dbReference type="ARBA" id="ARBA00023002"/>
    </source>
</evidence>
<dbReference type="GO" id="GO:0051536">
    <property type="term" value="F:iron-sulfur cluster binding"/>
    <property type="evidence" value="ECO:0007669"/>
    <property type="project" value="InterPro"/>
</dbReference>